<dbReference type="GO" id="GO:0008270">
    <property type="term" value="F:zinc ion binding"/>
    <property type="evidence" value="ECO:0007669"/>
    <property type="project" value="UniProtKB-KW"/>
</dbReference>
<sequence>MNIFRLTGDLAHLLAIIILLLKIWKTRSCAGISGKSQILFAIVYTTRYLDLVTTYVSAYNTLMKIFFLASSYATLYLIYIKFKATYDHNHDTFRIEFLILPAFILALLINHAFTFLEVLWTFSIYLESVAILPQLFMVSKTGEAESITSHYLFALGSYRALYILNWIYRYATEVHYDLIAIVAGIVQTVLYCDFFYLYLGMDSVDSLIVNNASASEALEEEDDMLESANAKIDKQVEKDMEDIYLISDDEDSIDEDTSSKDSDICIIEEQVTQEMEEEEDIFQSMNAELDKQIAQDMEAIRNYISKADDTTDSLSKRIEFFNNMDSSYINNCIDSTVSNHILYQHTVLGTIKWHECTHCDYRAKERSKLRDHIITKHSSATNANWYVCPHCSYMSRTDSDLRTHLRDVHGKVQEHKCKSCDSSCSTQMELLRHMKNQHDAVVFQCAQCEFITEEKGDLRQHLLSEHLKMNVICLLNNKTHEPPLITDKVNAGSWISINLSVPTTFLPHPSSPYPSRIFPSLWLKKLWKASRHIVALLFFTATFNTHTHIAMLSTTLPEMVTRSNITLKFNVTEICESFNTSLKPPIENPTLVYDYSEHIQGIILSSFYWGFVTTYVPGAFFNDELANKYIFGLAVLGSTICTLVIPCIIFLEHKNWRMLIALRVLAGLFEGIVFPAMDSMYQHWIPPTDRITLSVIRTSGGLSGTIFSFLLGGLLISATEIWSSVFYIFGSLGIAWFCFWQLLGYSRPKHNPFLTTAEKSYIENNLKNREKRSWKKIPWGKVSASVPFWMLILGEIGHNWGWYLMMTQLPRYLKTILNFTTKETAYCSALPFCFYWFWSGVFGHMFDLFLKTEYVSLTTLRKTFCVVGSGIFMLLVSYAACDGKAVVAWFTVAMSFMSAHSVGVKVTVHDLSPTYGGSLIELVDGFGNISGMMVPYFVVFTSYCLRMSLSIAIHEISENDMEEGYDDNPCPGIKAPPMSFQNDSRNVYSWSKSTRELMASSFYWGYFLSHLPAGFLADQFGGKHVVSASIVGGACISLVIPTTIVFTNGRYQTVFLLRVLEGIFHGAVHPSICAILAQWTLKKDRAAVMSFVYASAPMGIATNTLVGKEIMELTHTWTTPFYLFGALGILMFLLWHFLCYSSPESHPWITTQEKEFLRNGLDYDLVHTWKKVPWGEMFRSGPLWGLLLAELGHDWGWYTMVEHLRNYIKEMLRFDSRHYTIWTSLPFFFTWVMALTVGCFSDWLVYDRLMDITLARKIFMTISQLGPALCLLFASFAECERLKSVVWFVAAMSAMGFYYSSTKTNSLDLAPNYAGIVTGIINGFAVFMVLQHLVAMERTASVSENPKSKCFIISQRCILCILSCCAIACSYVGTLAFTNTLRYMSDRKYPIPQSNETCPAEGQTEYNYRMGYYYTWDQTAQAILRCSRYISYILIHVPAGYLADQFGGKQVLMVALLGMSFFCFIIPTVVQISNENCVFVVVVKILSGLFEGAIYPSVNAVLAQWTPDKDRTSTACYVYTGAPIGVIMAIVLTNSVAIVTRHWPSVFYFFGSVLVILCGAWKLFAYSAPEIHPCITNKERNYLEEELAVSLMGGYYTGTNVIILDLAPNFAGTVMGIVSGFGAFVAMLTPIVTTFLTPQTTVVDFLVPQRYILGIMASLAILNAYTMRVSLSIAITEMVVHENFTVKRNNSDDCHLYGQHIRHFVEDREILYDWDEYTQGVILSSFFWGYLISHVPGGVLSQQFGGKNVMGTGLLISAILTLIFPWLIQRSRGTIGIVIVARVVMGMGQGVLYPAINAILGQWVPARERAGIASVTYAGAHLGTVFTNVVSGFLISTTKDWASVFYLFGCLGLVWNFLWMLLCYSYPDLHPCMTDKEREFLLEELGERVDSDTKTIPWRDILTSMPVWSLIVGQWGHDWGWYVVSTDLPKYMHSVLRFNIAENGLWSSLPFLIMGFMTIAFGHSSDWLINRKFLTVTAARKTFSLIGHMGPAVFMISASYSGCDRTLVVALFTLSLAVMSFHYTGMKLNALDLSPNYSGTLMGLVNGFGVFAGMLAPYIIGILTPEQTLQEWRIIFWLTFVIFTVTMSAFLIFGSGEVQSWNAPKLEHINFLVPQRYILGIMASLAILNAYTMRVSLSIAITEMVVHENFTVKRNNSDDCHIHEQRPLHFVENTEILYDWDEYTQGVILSSFFWGYLISHVPGGVLSQQYGGKNVLGTGLLISAILTLLFPWLIQKSRGTFGIVIIARVVMGIGQGTLYPAINAILGQWVPARERAGIASVTYAGAHLGTAFTNVVSGFLISTTKDWASVFYLFGCLGLVWNLLWLLLCYSYPDSHPCMTDKEREFLLKELGERVDCDTKTIPWKEVLTSMPVWSLIVGQLGHDWACYVMSTDLPKYMHSVLRFNIAENGIWSSLPFLIMWFMTVAFGQASDWLINRKILTVTAARKTFSLIGHMGPAIFMISASYAGCNRILAVALFTLSMALMSFHYTGMKVNALDLSPNYSGTLMALVNGFGVFAGMLAPYIIGILTPEQTLQEWRVIFWLTFVIFTVTMSGFLIFGSGEVQSWNTPKLEHTSIVIPQRYLLGVMTGFAILNAYTMRVSLSMAITEMVVKQNESMDNNSDACPIMEEHSYVTVKNTDLLYDWDEMIQGHILGSFFWGYIITHIPGAIIAEKLGAKHVLGVGMILNGFLTLASPTIIQVTRGDWVVLVLLRFVEGLGQGPVYPAVTTILGQWIPAREHGAISSIAYAGALMGTVFTNSLSGVLITAVANWDIVFYFFGSLGLVWNIAWQLLCYSYPRTHPCLKGKEKEYLDKELATHVNTGKLKTPWKAILTSFKVWALIIGQFGHDWGWFTMVTDLPKYMNAVLRFNVQENGFWSSFPYFFMWASTVGAGYLADWVINNKYLKIGMTRKILATVGTMGPAIFMVLASYVGCRRILAVVMFTIALFLMGFYYPGMKINALDLSPNFAGSIMALMNGIGVFAGMAVPVVVGVLAPNQTLSEWRMVFWVSFIVFAVTNVVYVGGMSGEIQPWNESNVPPEEAKE</sequence>
<feature type="transmembrane region" description="Helical" evidence="13">
    <location>
        <begin position="1219"/>
        <end position="1246"/>
    </location>
</feature>
<feature type="transmembrane region" description="Helical" evidence="13">
    <location>
        <begin position="2307"/>
        <end position="2330"/>
    </location>
</feature>
<keyword evidence="12" id="KW-0479">Metal-binding</keyword>
<dbReference type="PROSITE" id="PS00951">
    <property type="entry name" value="ER_LUMEN_RECEPTOR_1"/>
    <property type="match status" value="1"/>
</dbReference>
<organism evidence="17 18">
    <name type="scientific">Tenebrio molitor</name>
    <name type="common">Yellow mealworm beetle</name>
    <dbReference type="NCBI Taxonomy" id="7067"/>
    <lineage>
        <taxon>Eukaryota</taxon>
        <taxon>Metazoa</taxon>
        <taxon>Ecdysozoa</taxon>
        <taxon>Arthropoda</taxon>
        <taxon>Hexapoda</taxon>
        <taxon>Insecta</taxon>
        <taxon>Pterygota</taxon>
        <taxon>Neoptera</taxon>
        <taxon>Endopterygota</taxon>
        <taxon>Coleoptera</taxon>
        <taxon>Polyphaga</taxon>
        <taxon>Cucujiformia</taxon>
        <taxon>Tenebrionidae</taxon>
        <taxon>Tenebrio</taxon>
    </lineage>
</organism>
<dbReference type="SUPFAM" id="SSF57667">
    <property type="entry name" value="beta-beta-alpha zinc fingers"/>
    <property type="match status" value="1"/>
</dbReference>
<keyword evidence="8 13" id="KW-0653">Protein transport</keyword>
<dbReference type="PANTHER" id="PTHR11662:SF415">
    <property type="entry name" value="AT30085P-RELATED"/>
    <property type="match status" value="1"/>
</dbReference>
<feature type="transmembrane region" description="Helical" evidence="13">
    <location>
        <begin position="786"/>
        <end position="805"/>
    </location>
</feature>
<evidence type="ECO:0000256" key="11">
    <source>
        <dbReference type="ARBA" id="ARBA00023170"/>
    </source>
</evidence>
<evidence type="ECO:0000256" key="3">
    <source>
        <dbReference type="ARBA" id="ARBA00022448"/>
    </source>
</evidence>
<evidence type="ECO:0000256" key="12">
    <source>
        <dbReference type="PROSITE-ProRule" id="PRU00042"/>
    </source>
</evidence>
<dbReference type="InterPro" id="IPR013087">
    <property type="entry name" value="Znf_C2H2_type"/>
</dbReference>
<feature type="transmembrane region" description="Helical" evidence="13">
    <location>
        <begin position="858"/>
        <end position="879"/>
    </location>
</feature>
<comment type="subcellular location">
    <subcellularLocation>
        <location evidence="1 13">Endoplasmic reticulum membrane</location>
        <topology evidence="1 13">Multi-pass membrane protein</topology>
    </subcellularLocation>
</comment>
<keyword evidence="14" id="KW-0175">Coiled coil</keyword>
<feature type="transmembrane region" description="Helical" evidence="13">
    <location>
        <begin position="1451"/>
        <end position="1470"/>
    </location>
</feature>
<dbReference type="InterPro" id="IPR011701">
    <property type="entry name" value="MFS"/>
</dbReference>
<dbReference type="FunFam" id="1.20.1250.20:FF:000003">
    <property type="entry name" value="Solute carrier family 17 member 3"/>
    <property type="match status" value="5"/>
</dbReference>
<feature type="transmembrane region" description="Helical" evidence="13">
    <location>
        <begin position="696"/>
        <end position="718"/>
    </location>
</feature>
<dbReference type="PRINTS" id="PR00660">
    <property type="entry name" value="ERLUMENR"/>
</dbReference>
<dbReference type="GO" id="GO:0005789">
    <property type="term" value="C:endoplasmic reticulum membrane"/>
    <property type="evidence" value="ECO:0007669"/>
    <property type="project" value="UniProtKB-SubCell"/>
</dbReference>
<dbReference type="GO" id="GO:0016192">
    <property type="term" value="P:vesicle-mediated transport"/>
    <property type="evidence" value="ECO:0007669"/>
    <property type="project" value="UniProtKB-KW"/>
</dbReference>
<feature type="transmembrane region" description="Helical" evidence="13">
    <location>
        <begin position="2044"/>
        <end position="2063"/>
    </location>
</feature>
<dbReference type="GO" id="GO:0006820">
    <property type="term" value="P:monoatomic anion transport"/>
    <property type="evidence" value="ECO:0007669"/>
    <property type="project" value="TreeGrafter"/>
</dbReference>
<keyword evidence="3 13" id="KW-0813">Transport</keyword>
<feature type="transmembrane region" description="Helical" evidence="13">
    <location>
        <begin position="2541"/>
        <end position="2559"/>
    </location>
</feature>
<feature type="transmembrane region" description="Helical" evidence="13">
    <location>
        <begin position="150"/>
        <end position="168"/>
    </location>
</feature>
<dbReference type="PANTHER" id="PTHR11662">
    <property type="entry name" value="SOLUTE CARRIER FAMILY 17"/>
    <property type="match status" value="1"/>
</dbReference>
<feature type="transmembrane region" description="Helical" evidence="13">
    <location>
        <begin position="1812"/>
        <end position="1835"/>
    </location>
</feature>
<protein>
    <recommendedName>
        <fullName evidence="13">ER lumen protein-retaining receptor</fullName>
    </recommendedName>
</protein>
<evidence type="ECO:0000256" key="2">
    <source>
        <dbReference type="ARBA" id="ARBA00010120"/>
    </source>
</evidence>
<evidence type="ECO:0000256" key="7">
    <source>
        <dbReference type="ARBA" id="ARBA00022892"/>
    </source>
</evidence>
<feature type="transmembrane region" description="Helical" evidence="13">
    <location>
        <begin position="1313"/>
        <end position="1336"/>
    </location>
</feature>
<feature type="transmembrane region" description="Helical" evidence="13">
    <location>
        <begin position="1059"/>
        <end position="1081"/>
    </location>
</feature>
<dbReference type="GO" id="GO:0015031">
    <property type="term" value="P:protein transport"/>
    <property type="evidence" value="ECO:0007669"/>
    <property type="project" value="UniProtKB-KW"/>
</dbReference>
<feature type="transmembrane region" description="Helical" evidence="13">
    <location>
        <begin position="2774"/>
        <end position="2797"/>
    </location>
</feature>
<keyword evidence="10 13" id="KW-0472">Membrane</keyword>
<feature type="transmembrane region" description="Helical" evidence="13">
    <location>
        <begin position="926"/>
        <end position="945"/>
    </location>
</feature>
<keyword evidence="12" id="KW-0862">Zinc</keyword>
<evidence type="ECO:0000259" key="16">
    <source>
        <dbReference type="PROSITE" id="PS50850"/>
    </source>
</evidence>
<dbReference type="PROSITE" id="PS00952">
    <property type="entry name" value="ER_LUMEN_RECEPTOR_2"/>
    <property type="match status" value="1"/>
</dbReference>
<feature type="transmembrane region" description="Helical" evidence="13">
    <location>
        <begin position="1546"/>
        <end position="1567"/>
    </location>
</feature>
<dbReference type="Proteomes" id="UP000719412">
    <property type="component" value="Unassembled WGS sequence"/>
</dbReference>
<feature type="transmembrane region" description="Helical" evidence="13">
    <location>
        <begin position="1749"/>
        <end position="1768"/>
    </location>
</feature>
<feature type="transmembrane region" description="Helical" evidence="13">
    <location>
        <begin position="119"/>
        <end position="138"/>
    </location>
</feature>
<reference evidence="17" key="2">
    <citation type="submission" date="2021-08" db="EMBL/GenBank/DDBJ databases">
        <authorList>
            <person name="Eriksson T."/>
        </authorList>
    </citation>
    <scope>NUCLEOTIDE SEQUENCE</scope>
    <source>
        <strain evidence="17">Stoneville</strain>
        <tissue evidence="17">Whole head</tissue>
    </source>
</reference>
<feature type="transmembrane region" description="Helical" evidence="13">
    <location>
        <begin position="1614"/>
        <end position="1636"/>
    </location>
</feature>
<feature type="transmembrane region" description="Helical" evidence="13">
    <location>
        <begin position="2913"/>
        <end position="2931"/>
    </location>
</feature>
<dbReference type="EMBL" id="JABDTM020027029">
    <property type="protein sequence ID" value="KAH0811117.1"/>
    <property type="molecule type" value="Genomic_DNA"/>
</dbReference>
<dbReference type="InterPro" id="IPR050382">
    <property type="entry name" value="MFS_Na/Anion_cotransporter"/>
</dbReference>
<proteinExistence type="inferred from homology"/>
<feature type="domain" description="C2H2-type" evidence="15">
    <location>
        <begin position="386"/>
        <end position="414"/>
    </location>
</feature>
<dbReference type="GO" id="GO:0046923">
    <property type="term" value="F:ER retention sequence binding"/>
    <property type="evidence" value="ECO:0007669"/>
    <property type="project" value="InterPro"/>
</dbReference>
<evidence type="ECO:0000256" key="1">
    <source>
        <dbReference type="ARBA" id="ARBA00004477"/>
    </source>
</evidence>
<evidence type="ECO:0000259" key="15">
    <source>
        <dbReference type="PROSITE" id="PS50157"/>
    </source>
</evidence>
<feature type="transmembrane region" description="Helical" evidence="13">
    <location>
        <begin position="2406"/>
        <end position="2428"/>
    </location>
</feature>
<feature type="transmembrane region" description="Helical" evidence="13">
    <location>
        <begin position="1357"/>
        <end position="1377"/>
    </location>
</feature>
<feature type="transmembrane region" description="Helical" evidence="13">
    <location>
        <begin position="1087"/>
        <end position="1107"/>
    </location>
</feature>
<evidence type="ECO:0000313" key="17">
    <source>
        <dbReference type="EMBL" id="KAH0811117.1"/>
    </source>
</evidence>
<feature type="domain" description="Major facilitator superfamily (MFS) profile" evidence="16">
    <location>
        <begin position="2584"/>
        <end position="3030"/>
    </location>
</feature>
<dbReference type="PROSITE" id="PS00217">
    <property type="entry name" value="SUGAR_TRANSPORT_2"/>
    <property type="match status" value="2"/>
</dbReference>
<feature type="transmembrane region" description="Helical" evidence="13">
    <location>
        <begin position="1648"/>
        <end position="1665"/>
    </location>
</feature>
<dbReference type="PROSITE" id="PS50850">
    <property type="entry name" value="MFS"/>
    <property type="match status" value="4"/>
</dbReference>
<evidence type="ECO:0000256" key="4">
    <source>
        <dbReference type="ARBA" id="ARBA00022692"/>
    </source>
</evidence>
<feature type="domain" description="Major facilitator superfamily (MFS) profile" evidence="16">
    <location>
        <begin position="2118"/>
        <end position="2565"/>
    </location>
</feature>
<feature type="transmembrane region" description="Helical" evidence="13">
    <location>
        <begin position="2114"/>
        <end position="2131"/>
    </location>
</feature>
<feature type="transmembrane region" description="Helical" evidence="13">
    <location>
        <begin position="1517"/>
        <end position="1539"/>
    </location>
</feature>
<feature type="transmembrane region" description="Helical" evidence="13">
    <location>
        <begin position="825"/>
        <end position="846"/>
    </location>
</feature>
<dbReference type="Gene3D" id="3.30.160.60">
    <property type="entry name" value="Classic Zinc Finger"/>
    <property type="match status" value="2"/>
</dbReference>
<dbReference type="PROSITE" id="PS50157">
    <property type="entry name" value="ZINC_FINGER_C2H2_2"/>
    <property type="match status" value="1"/>
</dbReference>
<feature type="coiled-coil region" evidence="14">
    <location>
        <begin position="268"/>
        <end position="295"/>
    </location>
</feature>
<feature type="transmembrane region" description="Helical" evidence="13">
    <location>
        <begin position="92"/>
        <end position="113"/>
    </location>
</feature>
<feature type="transmembrane region" description="Helical" evidence="13">
    <location>
        <begin position="2075"/>
        <end position="2094"/>
    </location>
</feature>
<feature type="transmembrane region" description="Helical" evidence="13">
    <location>
        <begin position="174"/>
        <end position="199"/>
    </location>
</feature>
<feature type="transmembrane region" description="Helical" evidence="13">
    <location>
        <begin position="2448"/>
        <end position="2467"/>
    </location>
</feature>
<dbReference type="InterPro" id="IPR020846">
    <property type="entry name" value="MFS_dom"/>
</dbReference>
<keyword evidence="6" id="KW-0769">Symport</keyword>
<feature type="transmembrane region" description="Helical" evidence="13">
    <location>
        <begin position="2215"/>
        <end position="2234"/>
    </location>
</feature>
<dbReference type="FunFam" id="1.20.1250.20:FF:000512">
    <property type="entry name" value="Putative inorganic phosphate cotransporter-like Protein"/>
    <property type="match status" value="3"/>
</dbReference>
<feature type="transmembrane region" description="Helical" evidence="13">
    <location>
        <begin position="2579"/>
        <end position="2597"/>
    </location>
</feature>
<reference evidence="17" key="1">
    <citation type="journal article" date="2020" name="J Insects Food Feed">
        <title>The yellow mealworm (Tenebrio molitor) genome: a resource for the emerging insects as food and feed industry.</title>
        <authorList>
            <person name="Eriksson T."/>
            <person name="Andere A."/>
            <person name="Kelstrup H."/>
            <person name="Emery V."/>
            <person name="Picard C."/>
        </authorList>
    </citation>
    <scope>NUCLEOTIDE SEQUENCE</scope>
    <source>
        <strain evidence="17">Stoneville</strain>
        <tissue evidence="17">Whole head</tissue>
    </source>
</reference>
<feature type="transmembrane region" description="Helical" evidence="13">
    <location>
        <begin position="1026"/>
        <end position="1047"/>
    </location>
</feature>
<feature type="coiled-coil region" evidence="14">
    <location>
        <begin position="211"/>
        <end position="238"/>
    </location>
</feature>
<feature type="transmembrane region" description="Helical" evidence="13">
    <location>
        <begin position="629"/>
        <end position="651"/>
    </location>
</feature>
<dbReference type="SUPFAM" id="SSF103473">
    <property type="entry name" value="MFS general substrate transporter"/>
    <property type="match status" value="6"/>
</dbReference>
<feature type="transmembrane region" description="Helical" evidence="13">
    <location>
        <begin position="1982"/>
        <end position="2000"/>
    </location>
</feature>
<gene>
    <name evidence="17" type="ORF">GEV33_011673</name>
</gene>
<feature type="transmembrane region" description="Helical" evidence="13">
    <location>
        <begin position="1944"/>
        <end position="1962"/>
    </location>
</feature>
<feature type="transmembrane region" description="Helical" evidence="13">
    <location>
        <begin position="2883"/>
        <end position="2901"/>
    </location>
</feature>
<feature type="transmembrane region" description="Helical" evidence="13">
    <location>
        <begin position="2937"/>
        <end position="2956"/>
    </location>
</feature>
<feature type="transmembrane region" description="Helical" evidence="13">
    <location>
        <begin position="62"/>
        <end position="80"/>
    </location>
</feature>
<comment type="caution">
    <text evidence="17">The sequence shown here is derived from an EMBL/GenBank/DDBJ whole genome shotgun (WGS) entry which is preliminary data.</text>
</comment>
<evidence type="ECO:0000256" key="6">
    <source>
        <dbReference type="ARBA" id="ARBA00022847"/>
    </source>
</evidence>
<feature type="transmembrane region" description="Helical" evidence="13">
    <location>
        <begin position="3005"/>
        <end position="3024"/>
    </location>
</feature>
<feature type="transmembrane region" description="Helical" evidence="13">
    <location>
        <begin position="2968"/>
        <end position="2993"/>
    </location>
</feature>
<accession>A0A8J6L8R2</accession>
<dbReference type="InterPro" id="IPR005829">
    <property type="entry name" value="Sugar_transporter_CS"/>
</dbReference>
<dbReference type="Pfam" id="PF07690">
    <property type="entry name" value="MFS_1"/>
    <property type="match status" value="6"/>
</dbReference>
<feature type="transmembrane region" description="Helical" evidence="13">
    <location>
        <begin position="2278"/>
        <end position="2301"/>
    </location>
</feature>
<feature type="transmembrane region" description="Helical" evidence="13">
    <location>
        <begin position="1841"/>
        <end position="1864"/>
    </location>
</feature>
<feature type="transmembrane region" description="Helical" evidence="13">
    <location>
        <begin position="658"/>
        <end position="676"/>
    </location>
</feature>
<keyword evidence="12" id="KW-0863">Zinc-finger</keyword>
<feature type="transmembrane region" description="Helical" evidence="13">
    <location>
        <begin position="886"/>
        <end position="906"/>
    </location>
</feature>
<feature type="transmembrane region" description="Helical" evidence="13">
    <location>
        <begin position="2472"/>
        <end position="2489"/>
    </location>
</feature>
<evidence type="ECO:0000313" key="18">
    <source>
        <dbReference type="Proteomes" id="UP000719412"/>
    </source>
</evidence>
<feature type="transmembrane region" description="Helical" evidence="13">
    <location>
        <begin position="1258"/>
        <end position="1277"/>
    </location>
</feature>
<dbReference type="InterPro" id="IPR036236">
    <property type="entry name" value="Znf_C2H2_sf"/>
</dbReference>
<feature type="transmembrane region" description="Helical" evidence="13">
    <location>
        <begin position="1477"/>
        <end position="1497"/>
    </location>
</feature>
<dbReference type="InterPro" id="IPR036259">
    <property type="entry name" value="MFS_trans_sf"/>
</dbReference>
<feature type="transmembrane region" description="Helical" evidence="13">
    <location>
        <begin position="2007"/>
        <end position="2024"/>
    </location>
</feature>
<feature type="transmembrane region" description="Helical" evidence="13">
    <location>
        <begin position="1587"/>
        <end position="1607"/>
    </location>
</feature>
<feature type="transmembrane region" description="Helical" evidence="13">
    <location>
        <begin position="1774"/>
        <end position="1800"/>
    </location>
</feature>
<feature type="domain" description="Major facilitator superfamily (MFS) profile" evidence="16">
    <location>
        <begin position="934"/>
        <end position="1569"/>
    </location>
</feature>
<dbReference type="Pfam" id="PF00810">
    <property type="entry name" value="ER_lumen_recept"/>
    <property type="match status" value="1"/>
</dbReference>
<dbReference type="PROSITE" id="PS00028">
    <property type="entry name" value="ZINC_FINGER_C2H2_1"/>
    <property type="match status" value="1"/>
</dbReference>
<feature type="transmembrane region" description="Helical" evidence="13">
    <location>
        <begin position="2746"/>
        <end position="2768"/>
    </location>
</feature>
<comment type="caution">
    <text evidence="13">Lacks conserved residue(s) required for the propagation of feature annotation.</text>
</comment>
<dbReference type="InterPro" id="IPR000133">
    <property type="entry name" value="ER_ret_rcpt"/>
</dbReference>
<keyword evidence="11 13" id="KW-0675">Receptor</keyword>
<evidence type="ECO:0000256" key="14">
    <source>
        <dbReference type="SAM" id="Coils"/>
    </source>
</evidence>
<keyword evidence="4 13" id="KW-0812">Transmembrane</keyword>
<feature type="transmembrane region" description="Helical" evidence="13">
    <location>
        <begin position="1284"/>
        <end position="1301"/>
    </location>
</feature>
<dbReference type="GO" id="GO:0015293">
    <property type="term" value="F:symporter activity"/>
    <property type="evidence" value="ECO:0007669"/>
    <property type="project" value="UniProtKB-KW"/>
</dbReference>
<keyword evidence="5 13" id="KW-0256">Endoplasmic reticulum</keyword>
<name>A0A8J6L8R2_TENMO</name>
<dbReference type="CDD" id="cd17318">
    <property type="entry name" value="MFS_SLC17"/>
    <property type="match status" value="3"/>
</dbReference>
<feature type="transmembrane region" description="Helical" evidence="13">
    <location>
        <begin position="2240"/>
        <end position="2266"/>
    </location>
</feature>
<keyword evidence="9 13" id="KW-1133">Transmembrane helix</keyword>
<dbReference type="Gene3D" id="1.20.1250.20">
    <property type="entry name" value="MFS general substrate transporter like domains"/>
    <property type="match status" value="9"/>
</dbReference>
<evidence type="ECO:0000256" key="8">
    <source>
        <dbReference type="ARBA" id="ARBA00022927"/>
    </source>
</evidence>
<dbReference type="SMART" id="SM00355">
    <property type="entry name" value="ZnF_C2H2"/>
    <property type="match status" value="4"/>
</dbReference>
<comment type="similarity">
    <text evidence="2 13">Belongs to the ERD2 family.</text>
</comment>
<evidence type="ECO:0000256" key="13">
    <source>
        <dbReference type="RuleBase" id="RU000634"/>
    </source>
</evidence>
<feature type="transmembrane region" description="Helical" evidence="13">
    <location>
        <begin position="1119"/>
        <end position="1138"/>
    </location>
</feature>
<feature type="domain" description="Major facilitator superfamily (MFS) profile" evidence="16">
    <location>
        <begin position="1652"/>
        <end position="2099"/>
    </location>
</feature>
<dbReference type="GO" id="GO:0006621">
    <property type="term" value="P:protein retention in ER lumen"/>
    <property type="evidence" value="ECO:0007669"/>
    <property type="project" value="InterPro"/>
</dbReference>
<evidence type="ECO:0000256" key="5">
    <source>
        <dbReference type="ARBA" id="ARBA00022824"/>
    </source>
</evidence>
<keyword evidence="7" id="KW-0931">ER-Golgi transport</keyword>
<feature type="transmembrane region" description="Helical" evidence="13">
    <location>
        <begin position="2509"/>
        <end position="2529"/>
    </location>
</feature>
<evidence type="ECO:0000256" key="9">
    <source>
        <dbReference type="ARBA" id="ARBA00022989"/>
    </source>
</evidence>
<evidence type="ECO:0000256" key="10">
    <source>
        <dbReference type="ARBA" id="ARBA00023136"/>
    </source>
</evidence>
<keyword evidence="18" id="KW-1185">Reference proteome</keyword>
<feature type="transmembrane region" description="Helical" evidence="13">
    <location>
        <begin position="725"/>
        <end position="743"/>
    </location>
</feature>